<protein>
    <recommendedName>
        <fullName evidence="1">Cytochrome c-type biogenesis protein H Ig-like domain-containing protein</fullName>
    </recommendedName>
</protein>
<dbReference type="Pfam" id="PF23892">
    <property type="entry name" value="Ig_CycH"/>
    <property type="match status" value="1"/>
</dbReference>
<keyword evidence="3" id="KW-1185">Reference proteome</keyword>
<sequence>MAITTWTGMLLTMQSAPVTSAIEASISSSGEATPQPGDLVGEARPVTLGEADSPVEVTIDRIIE</sequence>
<evidence type="ECO:0000313" key="3">
    <source>
        <dbReference type="Proteomes" id="UP000653056"/>
    </source>
</evidence>
<proteinExistence type="predicted"/>
<evidence type="ECO:0000313" key="2">
    <source>
        <dbReference type="EMBL" id="GGX86323.1"/>
    </source>
</evidence>
<gene>
    <name evidence="2" type="ORF">GCM10007160_12010</name>
</gene>
<evidence type="ECO:0000259" key="1">
    <source>
        <dbReference type="Pfam" id="PF23892"/>
    </source>
</evidence>
<dbReference type="RefSeq" id="WP_189467188.1">
    <property type="nucleotide sequence ID" value="NZ_BMXS01000004.1"/>
</dbReference>
<name>A0ABQ2YK21_9GAMM</name>
<dbReference type="InterPro" id="IPR056412">
    <property type="entry name" value="Ig_CycH"/>
</dbReference>
<feature type="domain" description="Cytochrome c-type biogenesis protein H Ig-like" evidence="1">
    <location>
        <begin position="20"/>
        <end position="60"/>
    </location>
</feature>
<organism evidence="2 3">
    <name type="scientific">Litchfieldella qijiaojingensis</name>
    <dbReference type="NCBI Taxonomy" id="980347"/>
    <lineage>
        <taxon>Bacteria</taxon>
        <taxon>Pseudomonadati</taxon>
        <taxon>Pseudomonadota</taxon>
        <taxon>Gammaproteobacteria</taxon>
        <taxon>Oceanospirillales</taxon>
        <taxon>Halomonadaceae</taxon>
        <taxon>Litchfieldella</taxon>
    </lineage>
</organism>
<accession>A0ABQ2YK21</accession>
<reference evidence="3" key="1">
    <citation type="journal article" date="2019" name="Int. J. Syst. Evol. Microbiol.">
        <title>The Global Catalogue of Microorganisms (GCM) 10K type strain sequencing project: providing services to taxonomists for standard genome sequencing and annotation.</title>
        <authorList>
            <consortium name="The Broad Institute Genomics Platform"/>
            <consortium name="The Broad Institute Genome Sequencing Center for Infectious Disease"/>
            <person name="Wu L."/>
            <person name="Ma J."/>
        </authorList>
    </citation>
    <scope>NUCLEOTIDE SEQUENCE [LARGE SCALE GENOMIC DNA]</scope>
    <source>
        <strain evidence="3">KCTC 22228</strain>
    </source>
</reference>
<dbReference type="Proteomes" id="UP000653056">
    <property type="component" value="Unassembled WGS sequence"/>
</dbReference>
<dbReference type="EMBL" id="BMXS01000004">
    <property type="protein sequence ID" value="GGX86323.1"/>
    <property type="molecule type" value="Genomic_DNA"/>
</dbReference>
<comment type="caution">
    <text evidence="2">The sequence shown here is derived from an EMBL/GenBank/DDBJ whole genome shotgun (WGS) entry which is preliminary data.</text>
</comment>